<protein>
    <submittedName>
        <fullName evidence="1">Uncharacterized protein</fullName>
    </submittedName>
</protein>
<name>A0A543PWR3_9MICO</name>
<gene>
    <name evidence="1" type="ORF">FHX52_1642</name>
</gene>
<dbReference type="AlphaFoldDB" id="A0A543PWR3"/>
<sequence length="248" mass="27683">MAAKGWLERYRRGQREQVWHELRQCGDSVRTEDLATEAQAVCDEMAARARHNIEVLVGRLRSQGYVFHTNDDARKPVTPHHLPSAEAPALDAWLQDRFGPVPMAVSSWLRIVGDVWLVGTHPSWPESQDADPLVIELEGARYPDVSIRDHFEGEYQAWQEWSGENEDADGFVLPVAPDRLHKANVSGDDPYGVRLPDGTAEGVFVGEVAMPFVAYLNLVFRHGGFPAAVPGDRQWAIKRDLASGLLVL</sequence>
<dbReference type="Proteomes" id="UP000320085">
    <property type="component" value="Unassembled WGS sequence"/>
</dbReference>
<organism evidence="1 2">
    <name type="scientific">Humibacillus xanthopallidus</name>
    <dbReference type="NCBI Taxonomy" id="412689"/>
    <lineage>
        <taxon>Bacteria</taxon>
        <taxon>Bacillati</taxon>
        <taxon>Actinomycetota</taxon>
        <taxon>Actinomycetes</taxon>
        <taxon>Micrococcales</taxon>
        <taxon>Intrasporangiaceae</taxon>
        <taxon>Humibacillus</taxon>
    </lineage>
</organism>
<dbReference type="OrthoDB" id="1333924at2"/>
<comment type="caution">
    <text evidence="1">The sequence shown here is derived from an EMBL/GenBank/DDBJ whole genome shotgun (WGS) entry which is preliminary data.</text>
</comment>
<reference evidence="1 2" key="1">
    <citation type="submission" date="2019-06" db="EMBL/GenBank/DDBJ databases">
        <title>Sequencing the genomes of 1000 actinobacteria strains.</title>
        <authorList>
            <person name="Klenk H.-P."/>
        </authorList>
    </citation>
    <scope>NUCLEOTIDE SEQUENCE [LARGE SCALE GENOMIC DNA]</scope>
    <source>
        <strain evidence="1 2">DSM 21776</strain>
    </source>
</reference>
<evidence type="ECO:0000313" key="1">
    <source>
        <dbReference type="EMBL" id="TQN48505.1"/>
    </source>
</evidence>
<proteinExistence type="predicted"/>
<dbReference type="EMBL" id="VFQF01000001">
    <property type="protein sequence ID" value="TQN48505.1"/>
    <property type="molecule type" value="Genomic_DNA"/>
</dbReference>
<accession>A0A543PWR3</accession>
<dbReference type="RefSeq" id="WP_141821428.1">
    <property type="nucleotide sequence ID" value="NZ_BAAAQC010000006.1"/>
</dbReference>
<evidence type="ECO:0000313" key="2">
    <source>
        <dbReference type="Proteomes" id="UP000320085"/>
    </source>
</evidence>